<keyword evidence="3" id="KW-1185">Reference proteome</keyword>
<accession>A0A1M4W3Y9</accession>
<dbReference type="EMBL" id="FQUX01000001">
    <property type="protein sequence ID" value="SHE75662.1"/>
    <property type="molecule type" value="Genomic_DNA"/>
</dbReference>
<dbReference type="Gene3D" id="3.40.50.1110">
    <property type="entry name" value="SGNH hydrolase"/>
    <property type="match status" value="1"/>
</dbReference>
<dbReference type="RefSeq" id="WP_072860731.1">
    <property type="nucleotide sequence ID" value="NZ_FQUX01000001.1"/>
</dbReference>
<protein>
    <submittedName>
        <fullName evidence="2">GSCFA family protein</fullName>
    </submittedName>
</protein>
<dbReference type="Proteomes" id="UP000184406">
    <property type="component" value="Unassembled WGS sequence"/>
</dbReference>
<dbReference type="GO" id="GO:0016788">
    <property type="term" value="F:hydrolase activity, acting on ester bonds"/>
    <property type="evidence" value="ECO:0007669"/>
    <property type="project" value="UniProtKB-ARBA"/>
</dbReference>
<evidence type="ECO:0000313" key="2">
    <source>
        <dbReference type="EMBL" id="SHE75662.1"/>
    </source>
</evidence>
<dbReference type="SUPFAM" id="SSF52266">
    <property type="entry name" value="SGNH hydrolase"/>
    <property type="match status" value="1"/>
</dbReference>
<sequence length="314" mass="36260">MKLQTQVPLNKATNQIDYSSQLVVLGSCFANNIGDKLAYYKFRALQNPFGILFHPLAIENLISRAIQQKQYTEEEVFFLNERWQCYDAHSDLSSVTKEELLGSLNSGLLETKLWIAKASHIFITLGTAWTYQLKESGKEVANCHKVPQLAFQKQLLSIEQINQSLEAIIHQIGVVNEKAKIVFTVSPVRHLKDGFVENQQSKAHLISAVHHIIKTGNASYFPSYELMMDELRDYRFYGNDMVHPNDLAVNYIWEKFKTVWILENSYSAMDEVVAVQKGLHHRPFSQESEKHKEFLKTLDKKIANLQKEYPFMKF</sequence>
<organism evidence="2 3">
    <name type="scientific">Arenibacter palladensis</name>
    <dbReference type="NCBI Taxonomy" id="237373"/>
    <lineage>
        <taxon>Bacteria</taxon>
        <taxon>Pseudomonadati</taxon>
        <taxon>Bacteroidota</taxon>
        <taxon>Flavobacteriia</taxon>
        <taxon>Flavobacteriales</taxon>
        <taxon>Flavobacteriaceae</taxon>
        <taxon>Arenibacter</taxon>
    </lineage>
</organism>
<reference evidence="3" key="1">
    <citation type="submission" date="2016-11" db="EMBL/GenBank/DDBJ databases">
        <authorList>
            <person name="Varghese N."/>
            <person name="Submissions S."/>
        </authorList>
    </citation>
    <scope>NUCLEOTIDE SEQUENCE [LARGE SCALE GENOMIC DNA]</scope>
    <source>
        <strain evidence="3">DSM 17539</strain>
    </source>
</reference>
<dbReference type="Pfam" id="PF08885">
    <property type="entry name" value="GSCFA"/>
    <property type="match status" value="1"/>
</dbReference>
<feature type="domain" description="GSCFA" evidence="1">
    <location>
        <begin position="22"/>
        <end position="256"/>
    </location>
</feature>
<proteinExistence type="predicted"/>
<gene>
    <name evidence="2" type="ORF">SAMN03080594_1011190</name>
</gene>
<evidence type="ECO:0000259" key="1">
    <source>
        <dbReference type="Pfam" id="PF08885"/>
    </source>
</evidence>
<dbReference type="InterPro" id="IPR036514">
    <property type="entry name" value="SGNH_hydro_sf"/>
</dbReference>
<evidence type="ECO:0000313" key="3">
    <source>
        <dbReference type="Proteomes" id="UP000184406"/>
    </source>
</evidence>
<dbReference type="InterPro" id="IPR014982">
    <property type="entry name" value="GSCFA"/>
</dbReference>
<dbReference type="OrthoDB" id="9807687at2"/>
<dbReference type="PROSITE" id="PS51257">
    <property type="entry name" value="PROKAR_LIPOPROTEIN"/>
    <property type="match status" value="1"/>
</dbReference>
<name>A0A1M4W3Y9_9FLAO</name>
<dbReference type="AlphaFoldDB" id="A0A1M4W3Y9"/>